<evidence type="ECO:0000313" key="2">
    <source>
        <dbReference type="Proteomes" id="UP001152523"/>
    </source>
</evidence>
<name>A0AAV0CC85_9ASTE</name>
<keyword evidence="2" id="KW-1185">Reference proteome</keyword>
<comment type="caution">
    <text evidence="1">The sequence shown here is derived from an EMBL/GenBank/DDBJ whole genome shotgun (WGS) entry which is preliminary data.</text>
</comment>
<reference evidence="1" key="1">
    <citation type="submission" date="2022-07" db="EMBL/GenBank/DDBJ databases">
        <authorList>
            <person name="Macas J."/>
            <person name="Novak P."/>
            <person name="Neumann P."/>
        </authorList>
    </citation>
    <scope>NUCLEOTIDE SEQUENCE</scope>
</reference>
<dbReference type="AlphaFoldDB" id="A0AAV0CC85"/>
<dbReference type="EMBL" id="CAMAPF010000021">
    <property type="protein sequence ID" value="CAH9072146.1"/>
    <property type="molecule type" value="Genomic_DNA"/>
</dbReference>
<gene>
    <name evidence="1" type="ORF">CEPIT_LOCUS4214</name>
</gene>
<dbReference type="Proteomes" id="UP001152523">
    <property type="component" value="Unassembled WGS sequence"/>
</dbReference>
<sequence>MTLFFMKKNIYMRGSEVVGWKILAQTVKPAHAKDIISISFISTTVISCSSTTKVQFFYQVPTSCFLSFSSHLLFCKKRLGDLHTQSFVSVPDLTYQKLCN</sequence>
<protein>
    <submittedName>
        <fullName evidence="1">Uncharacterized protein</fullName>
    </submittedName>
</protein>
<organism evidence="1 2">
    <name type="scientific">Cuscuta epithymum</name>
    <dbReference type="NCBI Taxonomy" id="186058"/>
    <lineage>
        <taxon>Eukaryota</taxon>
        <taxon>Viridiplantae</taxon>
        <taxon>Streptophyta</taxon>
        <taxon>Embryophyta</taxon>
        <taxon>Tracheophyta</taxon>
        <taxon>Spermatophyta</taxon>
        <taxon>Magnoliopsida</taxon>
        <taxon>eudicotyledons</taxon>
        <taxon>Gunneridae</taxon>
        <taxon>Pentapetalae</taxon>
        <taxon>asterids</taxon>
        <taxon>lamiids</taxon>
        <taxon>Solanales</taxon>
        <taxon>Convolvulaceae</taxon>
        <taxon>Cuscuteae</taxon>
        <taxon>Cuscuta</taxon>
        <taxon>Cuscuta subgen. Cuscuta</taxon>
    </lineage>
</organism>
<proteinExistence type="predicted"/>
<accession>A0AAV0CC85</accession>
<evidence type="ECO:0000313" key="1">
    <source>
        <dbReference type="EMBL" id="CAH9072146.1"/>
    </source>
</evidence>